<keyword evidence="1" id="KW-1185">Reference proteome</keyword>
<accession>A0A7E4V2D9</accession>
<reference evidence="1" key="1">
    <citation type="journal article" date="2013" name="Genetics">
        <title>The draft genome and transcriptome of Panagrellus redivivus are shaped by the harsh demands of a free-living lifestyle.</title>
        <authorList>
            <person name="Srinivasan J."/>
            <person name="Dillman A.R."/>
            <person name="Macchietto M.G."/>
            <person name="Heikkinen L."/>
            <person name="Lakso M."/>
            <person name="Fracchia K.M."/>
            <person name="Antoshechkin I."/>
            <person name="Mortazavi A."/>
            <person name="Wong G."/>
            <person name="Sternberg P.W."/>
        </authorList>
    </citation>
    <scope>NUCLEOTIDE SEQUENCE [LARGE SCALE GENOMIC DNA]</scope>
    <source>
        <strain evidence="1">MT8872</strain>
    </source>
</reference>
<reference evidence="2" key="2">
    <citation type="submission" date="2020-10" db="UniProtKB">
        <authorList>
            <consortium name="WormBaseParasite"/>
        </authorList>
    </citation>
    <scope>IDENTIFICATION</scope>
</reference>
<dbReference type="AlphaFoldDB" id="A0A7E4V2D9"/>
<proteinExistence type="predicted"/>
<dbReference type="WBParaSite" id="Pan_g15794.t1">
    <property type="protein sequence ID" value="Pan_g15794.t1"/>
    <property type="gene ID" value="Pan_g15794"/>
</dbReference>
<name>A0A7E4V2D9_PANRE</name>
<dbReference type="Proteomes" id="UP000492821">
    <property type="component" value="Unassembled WGS sequence"/>
</dbReference>
<protein>
    <submittedName>
        <fullName evidence="2">Virion structural protein</fullName>
    </submittedName>
</protein>
<sequence length="891" mass="102299">MVPFSEICEIVYHIIYDGAAANYTCEIVPRNLCPANRASAVSFDDIKATFEKVLPFVSVIDVVLLDYTNCVNVFPQEVHNQLCDWLQSILDVSARIVVSPVHFALFRDIRQIDTIPDGEQLVAVNWKGKSTPLKDFVLLSKKDGVLKPLKFVERPELDSLNFNTLVVGFDVAVSQRGLQKIQKMFPGKTVLGVAHDSGPLSEAILREFFFNYEPDRTYIASHLGVSVLVKVGTRQFVLDKNFADEDDPQEYIILDAGVAFFEVWMKYLSYGDNQLFKMYEVTPVQKPRLLVLWIRVDKYLTPYVSYNVVDLVMPEKRLPTYIDPHLSHSYLYATTLMSIRAPVVNCILDNPYSVVHHAVYPTVDSLIKPYETNEDLIIDLMARTTPSVVKLTVQEYYDSSTLAVINERRETLKLAGYNNLMLVHSFAMTWTCILRSLPENIAIGETVAIINMMRTVVLKRCETDFEVVSYFWIVENVAVLPKSFPRICPDHVIWDNTHGEYDSIPHYAKKKNLWIAQKDVVKDYCSHFWSMAKGEIYDGFFIRNFADLTFYVMATNGLSQSFETNLVSLPFAFEFDVKFRMVDEVQIRVGNNINHQNERFLIKKIKVKQHPLAIAASLNLRIDILGPCEFKVEVKSTTLLFKEDDLKTLSEEDAFNADVVDLDDLALLPEPQITIPEAPTPMQIPVDPKMMMLYSEFQRQSHLVFDSRHSDQWHIVRNQVIRMASDTPMRHGSSTDVFLSWTMQNTIEIHKVRSDYKGKTFYPAFVSFKDGIHFGDRALQDFQTNMKYVIFDIYKLVSDDCHTAPNWPFTVEFIKFGDVFRVNKVITQSKHETDPWTLFELVMTHVVEYVKKNSASEIKTVVIQLPKQSSLVHSRLAVLGKNLRLNLCMLA</sequence>
<evidence type="ECO:0000313" key="1">
    <source>
        <dbReference type="Proteomes" id="UP000492821"/>
    </source>
</evidence>
<evidence type="ECO:0000313" key="2">
    <source>
        <dbReference type="WBParaSite" id="Pan_g15794.t1"/>
    </source>
</evidence>
<organism evidence="1 2">
    <name type="scientific">Panagrellus redivivus</name>
    <name type="common">Microworm</name>
    <dbReference type="NCBI Taxonomy" id="6233"/>
    <lineage>
        <taxon>Eukaryota</taxon>
        <taxon>Metazoa</taxon>
        <taxon>Ecdysozoa</taxon>
        <taxon>Nematoda</taxon>
        <taxon>Chromadorea</taxon>
        <taxon>Rhabditida</taxon>
        <taxon>Tylenchina</taxon>
        <taxon>Panagrolaimomorpha</taxon>
        <taxon>Panagrolaimoidea</taxon>
        <taxon>Panagrolaimidae</taxon>
        <taxon>Panagrellus</taxon>
    </lineage>
</organism>